<proteinExistence type="predicted"/>
<protein>
    <submittedName>
        <fullName evidence="2">ABC transporter permease</fullName>
    </submittedName>
</protein>
<keyword evidence="1" id="KW-1133">Transmembrane helix</keyword>
<reference evidence="2 3" key="1">
    <citation type="journal article" date="2013" name="Genome Biol. Evol.">
        <title>Comparison of metabolic capacities and inference of gene content evolution in mosquito-associated Spiroplasma diminutum and S. taiwanense.</title>
        <authorList>
            <person name="Lo W.S."/>
            <person name="Ku C."/>
            <person name="Chen L.L."/>
            <person name="Chang T.H."/>
            <person name="Kuo C.H."/>
        </authorList>
    </citation>
    <scope>NUCLEOTIDE SEQUENCE [LARGE SCALE GENOMIC DNA]</scope>
    <source>
        <strain evidence="2">CT-1</strain>
    </source>
</reference>
<accession>S5LTN2</accession>
<sequence>MNKKLFLYKSIPFRVLLLFNIKNIFHELVFLILNTLLIFSSLVFGIISRFFDTQVSLLVAFNFYILFFISCLLFILILRMVQFFFHNKIEDKTTFITLSNQVSRTKLFLSTWFLMVIVCIFNFLLSFIFINFLNFSLNKFKLNELLLNITLVFLIYGSICSILLVNFIIFLIFVFSLQTTTVICTLLLSLNFLANLPTSFQTANEKDMTIYIEKNSTPIAIKLTDIQDAFSLQKYVNEGKIKYSHLSKWINDKFLEAEYYENNFTTNEQNNRIRLENVWQPLGIIKSNPDLIERKNLKLYTVPSTDSAIDTSIWKAGDTIDIDLQLDYSFVNIDELNRMANEESDLEIKLILEDLFNFANYIKKQFASDLQIEKYNLFSDFIFVNSNSKIINKSKNNVTIPIKKDYLKTIFEFYLKGNYSSGYLTLDPTTARQFVTNDLNFELLFITRILENYFIKYTSHYLNTVNYKLLLNSGDWTKYEESRKKLNLFSYFNVFNGLWTNYTFNSGFSYEDFWFLPSSESKINFAEQKNLFLGYSDFTLKRNEYDKIDQYSYNNYIKPYYYLIALLIFSLITFIFVIYKFQKIDLK</sequence>
<keyword evidence="3" id="KW-1185">Reference proteome</keyword>
<dbReference type="AlphaFoldDB" id="S5LTN2"/>
<feature type="transmembrane region" description="Helical" evidence="1">
    <location>
        <begin position="560"/>
        <end position="579"/>
    </location>
</feature>
<dbReference type="Proteomes" id="UP000014984">
    <property type="component" value="Chromosome"/>
</dbReference>
<dbReference type="eggNOG" id="COG1277">
    <property type="taxonomic scope" value="Bacteria"/>
</dbReference>
<feature type="transmembrane region" description="Helical" evidence="1">
    <location>
        <begin position="63"/>
        <end position="86"/>
    </location>
</feature>
<organism evidence="2 3">
    <name type="scientific">Spiroplasma taiwanense CT-1</name>
    <dbReference type="NCBI Taxonomy" id="1276220"/>
    <lineage>
        <taxon>Bacteria</taxon>
        <taxon>Bacillati</taxon>
        <taxon>Mycoplasmatota</taxon>
        <taxon>Mollicutes</taxon>
        <taxon>Entomoplasmatales</taxon>
        <taxon>Spiroplasmataceae</taxon>
        <taxon>Spiroplasma</taxon>
    </lineage>
</organism>
<feature type="transmembrane region" description="Helical" evidence="1">
    <location>
        <begin position="107"/>
        <end position="133"/>
    </location>
</feature>
<evidence type="ECO:0000313" key="2">
    <source>
        <dbReference type="EMBL" id="AGR41069.1"/>
    </source>
</evidence>
<feature type="transmembrane region" description="Helical" evidence="1">
    <location>
        <begin position="28"/>
        <end position="51"/>
    </location>
</feature>
<name>S5LTN2_9MOLU</name>
<dbReference type="KEGG" id="stai:STAIW_v1c04220"/>
<keyword evidence="1" id="KW-0472">Membrane</keyword>
<keyword evidence="1" id="KW-0812">Transmembrane</keyword>
<dbReference type="EMBL" id="CP005074">
    <property type="protein sequence ID" value="AGR41069.1"/>
    <property type="molecule type" value="Genomic_DNA"/>
</dbReference>
<gene>
    <name evidence="2" type="ORF">STAIW_v1c04220</name>
</gene>
<feature type="transmembrane region" description="Helical" evidence="1">
    <location>
        <begin position="145"/>
        <end position="165"/>
    </location>
</feature>
<dbReference type="PATRIC" id="fig|1276220.3.peg.428"/>
<dbReference type="STRING" id="1276220.STAIW_v1c04220"/>
<feature type="transmembrane region" description="Helical" evidence="1">
    <location>
        <begin position="172"/>
        <end position="194"/>
    </location>
</feature>
<evidence type="ECO:0000313" key="3">
    <source>
        <dbReference type="Proteomes" id="UP000014984"/>
    </source>
</evidence>
<dbReference type="RefSeq" id="WP_020834208.1">
    <property type="nucleotide sequence ID" value="NC_021846.1"/>
</dbReference>
<evidence type="ECO:0000256" key="1">
    <source>
        <dbReference type="SAM" id="Phobius"/>
    </source>
</evidence>
<dbReference type="HOGENOM" id="CLU_032293_0_0_14"/>
<dbReference type="OrthoDB" id="391549at2"/>